<dbReference type="InterPro" id="IPR058792">
    <property type="entry name" value="Beta-barrel_RND_2"/>
</dbReference>
<evidence type="ECO:0000256" key="1">
    <source>
        <dbReference type="ARBA" id="ARBA00009477"/>
    </source>
</evidence>
<dbReference type="Gene3D" id="2.40.30.170">
    <property type="match status" value="1"/>
</dbReference>
<feature type="domain" description="CusB-like beta-barrel" evidence="5">
    <location>
        <begin position="232"/>
        <end position="307"/>
    </location>
</feature>
<evidence type="ECO:0000313" key="9">
    <source>
        <dbReference type="Proteomes" id="UP000464954"/>
    </source>
</evidence>
<dbReference type="Gene3D" id="2.40.420.20">
    <property type="match status" value="1"/>
</dbReference>
<feature type="domain" description="CzcB-like barrel-sandwich hybrid" evidence="6">
    <location>
        <begin position="157"/>
        <end position="229"/>
    </location>
</feature>
<dbReference type="Pfam" id="PF25975">
    <property type="entry name" value="CzcB_C"/>
    <property type="match status" value="1"/>
</dbReference>
<dbReference type="GO" id="GO:0030288">
    <property type="term" value="C:outer membrane-bounded periplasmic space"/>
    <property type="evidence" value="ECO:0007669"/>
    <property type="project" value="TreeGrafter"/>
</dbReference>
<dbReference type="Gene3D" id="2.40.50.100">
    <property type="match status" value="1"/>
</dbReference>
<dbReference type="InterPro" id="IPR051909">
    <property type="entry name" value="MFP_Cation_Efflux"/>
</dbReference>
<feature type="region of interest" description="Disordered" evidence="3">
    <location>
        <begin position="81"/>
        <end position="119"/>
    </location>
</feature>
<dbReference type="Pfam" id="PF25973">
    <property type="entry name" value="BSH_CzcB"/>
    <property type="match status" value="1"/>
</dbReference>
<sequence length="389" mass="41924">MKKMICIIGCLIAGGLAFAQHIHDADGCDCPSCKEKGATKFTLPGLEGLNRKESCEEEHDHSAHEEHAAHASCEGYDHAAHDHAAHEHQAEASAHDEHEGHEHDLGCSGHGHEEEGGLEVSPEIAKKIGIEMNAATGGTISKSVVFPAEINLNRDRAAAVSARYPSVILQVFVEIGDRVKKGDILASLENREMLSVYTVSAPLDGQVVAKSASVGEVAGEDRVLFEVADLSSVWVDISVYPQYQHRVEKGMAVEFVARDGHIARGTIAYVSPLISKETRTFTARCVLKGAREDFMPGAFVRARIVTESVEVPVRVERGAVQVVNGQAVVFIKSEHGFETRDVVLGERGDRFVEIRQGLSAGEDYVVAGAFTLKAEMVTSGMDPHAGHGH</sequence>
<dbReference type="RefSeq" id="WP_160629987.1">
    <property type="nucleotide sequence ID" value="NZ_CP047593.1"/>
</dbReference>
<keyword evidence="2" id="KW-0813">Transport</keyword>
<evidence type="ECO:0000313" key="8">
    <source>
        <dbReference type="EMBL" id="QHI70815.1"/>
    </source>
</evidence>
<dbReference type="InterPro" id="IPR058649">
    <property type="entry name" value="CzcB_C"/>
</dbReference>
<feature type="signal peptide" evidence="4">
    <location>
        <begin position="1"/>
        <end position="19"/>
    </location>
</feature>
<organism evidence="8 9">
    <name type="scientific">Tichowtungia aerotolerans</name>
    <dbReference type="NCBI Taxonomy" id="2697043"/>
    <lineage>
        <taxon>Bacteria</taxon>
        <taxon>Pseudomonadati</taxon>
        <taxon>Kiritimatiellota</taxon>
        <taxon>Tichowtungiia</taxon>
        <taxon>Tichowtungiales</taxon>
        <taxon>Tichowtungiaceae</taxon>
        <taxon>Tichowtungia</taxon>
    </lineage>
</organism>
<evidence type="ECO:0000259" key="5">
    <source>
        <dbReference type="Pfam" id="PF25954"/>
    </source>
</evidence>
<dbReference type="PANTHER" id="PTHR30097">
    <property type="entry name" value="CATION EFFLUX SYSTEM PROTEIN CUSB"/>
    <property type="match status" value="1"/>
</dbReference>
<dbReference type="SUPFAM" id="SSF111369">
    <property type="entry name" value="HlyD-like secretion proteins"/>
    <property type="match status" value="1"/>
</dbReference>
<dbReference type="Pfam" id="PF25954">
    <property type="entry name" value="Beta-barrel_RND_2"/>
    <property type="match status" value="1"/>
</dbReference>
<comment type="similarity">
    <text evidence="1">Belongs to the membrane fusion protein (MFP) (TC 8.A.1) family.</text>
</comment>
<reference evidence="8 9" key="1">
    <citation type="submission" date="2020-01" db="EMBL/GenBank/DDBJ databases">
        <title>Ponticoccus aerotolerans gen. nov., sp. nov., an anaerobic bacterium and proposal of Ponticoccusceae fam. nov., Ponticoccusles ord. nov. and Ponticoccuse classis nov. in the phylum Kiritimatiellaeota.</title>
        <authorList>
            <person name="Zhou L.Y."/>
            <person name="Du Z.J."/>
        </authorList>
    </citation>
    <scope>NUCLEOTIDE SEQUENCE [LARGE SCALE GENOMIC DNA]</scope>
    <source>
        <strain evidence="8 9">S-5007</strain>
    </source>
</reference>
<evidence type="ECO:0000256" key="3">
    <source>
        <dbReference type="SAM" id="MobiDB-lite"/>
    </source>
</evidence>
<dbReference type="CDD" id="cd06850">
    <property type="entry name" value="biotinyl_domain"/>
    <property type="match status" value="1"/>
</dbReference>
<protein>
    <submittedName>
        <fullName evidence="8">HlyD family efflux transporter periplasmic adaptor subunit</fullName>
    </submittedName>
</protein>
<name>A0A6P1MID7_9BACT</name>
<feature type="domain" description="CzcB-like C-terminal circularly permuted SH3-like" evidence="7">
    <location>
        <begin position="313"/>
        <end position="373"/>
    </location>
</feature>
<dbReference type="KEGG" id="taer:GT409_15655"/>
<evidence type="ECO:0000259" key="6">
    <source>
        <dbReference type="Pfam" id="PF25973"/>
    </source>
</evidence>
<keyword evidence="4" id="KW-0732">Signal</keyword>
<evidence type="ECO:0000256" key="4">
    <source>
        <dbReference type="SAM" id="SignalP"/>
    </source>
</evidence>
<dbReference type="AlphaFoldDB" id="A0A6P1MID7"/>
<gene>
    <name evidence="8" type="ORF">GT409_15655</name>
</gene>
<dbReference type="GO" id="GO:0015679">
    <property type="term" value="P:plasma membrane copper ion transport"/>
    <property type="evidence" value="ECO:0007669"/>
    <property type="project" value="TreeGrafter"/>
</dbReference>
<dbReference type="InterPro" id="IPR058647">
    <property type="entry name" value="BSH_CzcB-like"/>
</dbReference>
<dbReference type="GO" id="GO:0060003">
    <property type="term" value="P:copper ion export"/>
    <property type="evidence" value="ECO:0007669"/>
    <property type="project" value="TreeGrafter"/>
</dbReference>
<dbReference type="EMBL" id="CP047593">
    <property type="protein sequence ID" value="QHI70815.1"/>
    <property type="molecule type" value="Genomic_DNA"/>
</dbReference>
<accession>A0A6P1MID7</accession>
<dbReference type="FunFam" id="2.40.30.170:FF:000010">
    <property type="entry name" value="Efflux RND transporter periplasmic adaptor subunit"/>
    <property type="match status" value="1"/>
</dbReference>
<dbReference type="PANTHER" id="PTHR30097:SF4">
    <property type="entry name" value="SLR6042 PROTEIN"/>
    <property type="match status" value="1"/>
</dbReference>
<evidence type="ECO:0000259" key="7">
    <source>
        <dbReference type="Pfam" id="PF25975"/>
    </source>
</evidence>
<proteinExistence type="inferred from homology"/>
<keyword evidence="9" id="KW-1185">Reference proteome</keyword>
<dbReference type="GO" id="GO:0046914">
    <property type="term" value="F:transition metal ion binding"/>
    <property type="evidence" value="ECO:0007669"/>
    <property type="project" value="TreeGrafter"/>
</dbReference>
<feature type="chain" id="PRO_5026656881" evidence="4">
    <location>
        <begin position="20"/>
        <end position="389"/>
    </location>
</feature>
<dbReference type="Proteomes" id="UP000464954">
    <property type="component" value="Chromosome"/>
</dbReference>
<evidence type="ECO:0000256" key="2">
    <source>
        <dbReference type="ARBA" id="ARBA00022448"/>
    </source>
</evidence>
<feature type="compositionally biased region" description="Basic and acidic residues" evidence="3">
    <location>
        <begin position="81"/>
        <end position="115"/>
    </location>
</feature>